<organism evidence="1 2">
    <name type="scientific">Sphingopyxis flava</name>
    <dbReference type="NCBI Taxonomy" id="1507287"/>
    <lineage>
        <taxon>Bacteria</taxon>
        <taxon>Pseudomonadati</taxon>
        <taxon>Pseudomonadota</taxon>
        <taxon>Alphaproteobacteria</taxon>
        <taxon>Sphingomonadales</taxon>
        <taxon>Sphingomonadaceae</taxon>
        <taxon>Sphingopyxis</taxon>
    </lineage>
</organism>
<sequence length="64" mass="7445">MFGWFRRSRPPTPALSLDQLVARGRALNADFARRRSAALSPERRRHIRRLIDEGFIRPRGGTEE</sequence>
<evidence type="ECO:0000313" key="2">
    <source>
        <dbReference type="Proteomes" id="UP000190044"/>
    </source>
</evidence>
<dbReference type="AlphaFoldDB" id="A0A1T5ACW0"/>
<dbReference type="Proteomes" id="UP000190044">
    <property type="component" value="Unassembled WGS sequence"/>
</dbReference>
<name>A0A1T5ACW0_9SPHN</name>
<proteinExistence type="predicted"/>
<dbReference type="EMBL" id="FUYP01000003">
    <property type="protein sequence ID" value="SKB32808.1"/>
    <property type="molecule type" value="Genomic_DNA"/>
</dbReference>
<keyword evidence="2" id="KW-1185">Reference proteome</keyword>
<protein>
    <submittedName>
        <fullName evidence="1">Uncharacterized protein</fullName>
    </submittedName>
</protein>
<gene>
    <name evidence="1" type="ORF">SAMN06295937_1003112</name>
</gene>
<reference evidence="2" key="1">
    <citation type="submission" date="2017-02" db="EMBL/GenBank/DDBJ databases">
        <authorList>
            <person name="Varghese N."/>
            <person name="Submissions S."/>
        </authorList>
    </citation>
    <scope>NUCLEOTIDE SEQUENCE [LARGE SCALE GENOMIC DNA]</scope>
    <source>
        <strain evidence="2">R11H</strain>
    </source>
</reference>
<accession>A0A1T5ACW0</accession>
<evidence type="ECO:0000313" key="1">
    <source>
        <dbReference type="EMBL" id="SKB32808.1"/>
    </source>
</evidence>